<evidence type="ECO:0008006" key="5">
    <source>
        <dbReference type="Google" id="ProtNLM"/>
    </source>
</evidence>
<dbReference type="Proteomes" id="UP001530315">
    <property type="component" value="Unassembled WGS sequence"/>
</dbReference>
<reference evidence="3 4" key="1">
    <citation type="submission" date="2024-10" db="EMBL/GenBank/DDBJ databases">
        <title>Updated reference genomes for cyclostephanoid diatoms.</title>
        <authorList>
            <person name="Roberts W.R."/>
            <person name="Alverson A.J."/>
        </authorList>
    </citation>
    <scope>NUCLEOTIDE SEQUENCE [LARGE SCALE GENOMIC DNA]</scope>
    <source>
        <strain evidence="3 4">AJA276-08</strain>
    </source>
</reference>
<feature type="region of interest" description="Disordered" evidence="1">
    <location>
        <begin position="658"/>
        <end position="682"/>
    </location>
</feature>
<feature type="region of interest" description="Disordered" evidence="1">
    <location>
        <begin position="142"/>
        <end position="178"/>
    </location>
</feature>
<comment type="caution">
    <text evidence="3">The sequence shown here is derived from an EMBL/GenBank/DDBJ whole genome shotgun (WGS) entry which is preliminary data.</text>
</comment>
<gene>
    <name evidence="3" type="ORF">ACHAW5_008562</name>
</gene>
<evidence type="ECO:0000256" key="1">
    <source>
        <dbReference type="SAM" id="MobiDB-lite"/>
    </source>
</evidence>
<feature type="region of interest" description="Disordered" evidence="1">
    <location>
        <begin position="343"/>
        <end position="366"/>
    </location>
</feature>
<sequence>MRNTMTDQHVVGHDDYEIVGENNLYDFEDEMMEELYSERSIENYSSSDEDDSNSSSSSNPESEESEDASNADPYNEGDADYGYHEVDDDQLFEVPDFGAQTPKKSLRMIILVLSTLLALLTANLVHQLLQLSNATRSNGPLSLNGDDEIGQNIGTNSHTDIDREVDENDPYDIGGNVSSNNLHDYGEYQMPQYPTRIYTHTSLSSKNYRAGGILSDEMLHRFEEDGVIVIRNLISPKLLDRLDIASQMIIDGQDEGNTKKKRGKQFHLVKNGAIFLGVPPPKACISRDENKGDTCDAKIGTDDDDDNTILSSFRDLAMYSKIPRVAASLLRLDELRMGGEEYLQHNRRRRQKKNSERTKGEQFDGGGVNVDDSINLRICRDIFLTKDDDDYACGWHVDDTGFWPSIASDPGVNAWVALDDMPAPWAGADSEVAMSDFTARPSSQEEQDMPVATFALSFGSHRMSWRHQAYQVTGSTHTLPPEGYRSAADLIERRSGSGTCNIQTSAPDLYEKLEKNKVVYDLRKGDVIFHDRWVFHRTLTMNEYEKMARKNSAEEHDKDKEKMQQASHNSKIFRRYSIRYAPGTAVVPPGWGVELSVLHDKDNANRTLDDIVDRSGPWYPKVWPHVLKRKPLQNLGTPGEDESEEEIKGITELVHNKMPKAEELQKKRKKEIQQLLSQRGGR</sequence>
<evidence type="ECO:0000313" key="4">
    <source>
        <dbReference type="Proteomes" id="UP001530315"/>
    </source>
</evidence>
<dbReference type="PANTHER" id="PTHR20883:SF46">
    <property type="entry name" value="PHYTANOYL-COA HYDROXYLASE"/>
    <property type="match status" value="1"/>
</dbReference>
<proteinExistence type="predicted"/>
<dbReference type="PANTHER" id="PTHR20883">
    <property type="entry name" value="PHYTANOYL-COA DIOXYGENASE DOMAIN CONTAINING 1"/>
    <property type="match status" value="1"/>
</dbReference>
<feature type="region of interest" description="Disordered" evidence="1">
    <location>
        <begin position="35"/>
        <end position="82"/>
    </location>
</feature>
<dbReference type="AlphaFoldDB" id="A0ABD3NF10"/>
<name>A0ABD3NF10_9STRA</name>
<dbReference type="SUPFAM" id="SSF51197">
    <property type="entry name" value="Clavaminate synthase-like"/>
    <property type="match status" value="1"/>
</dbReference>
<dbReference type="Gene3D" id="2.60.120.620">
    <property type="entry name" value="q2cbj1_9rhob like domain"/>
    <property type="match status" value="2"/>
</dbReference>
<keyword evidence="2" id="KW-0812">Transmembrane</keyword>
<keyword evidence="2" id="KW-1133">Transmembrane helix</keyword>
<accession>A0ABD3NF10</accession>
<feature type="compositionally biased region" description="Acidic residues" evidence="1">
    <location>
        <begin position="61"/>
        <end position="79"/>
    </location>
</feature>
<keyword evidence="4" id="KW-1185">Reference proteome</keyword>
<evidence type="ECO:0000313" key="3">
    <source>
        <dbReference type="EMBL" id="KAL3774639.1"/>
    </source>
</evidence>
<keyword evidence="2" id="KW-0472">Membrane</keyword>
<protein>
    <recommendedName>
        <fullName evidence="5">TauD/TfdA-like domain-containing protein</fullName>
    </recommendedName>
</protein>
<dbReference type="EMBL" id="JALLAZ020001454">
    <property type="protein sequence ID" value="KAL3774639.1"/>
    <property type="molecule type" value="Genomic_DNA"/>
</dbReference>
<feature type="transmembrane region" description="Helical" evidence="2">
    <location>
        <begin position="108"/>
        <end position="129"/>
    </location>
</feature>
<evidence type="ECO:0000256" key="2">
    <source>
        <dbReference type="SAM" id="Phobius"/>
    </source>
</evidence>
<organism evidence="3 4">
    <name type="scientific">Stephanodiscus triporus</name>
    <dbReference type="NCBI Taxonomy" id="2934178"/>
    <lineage>
        <taxon>Eukaryota</taxon>
        <taxon>Sar</taxon>
        <taxon>Stramenopiles</taxon>
        <taxon>Ochrophyta</taxon>
        <taxon>Bacillariophyta</taxon>
        <taxon>Coscinodiscophyceae</taxon>
        <taxon>Thalassiosirophycidae</taxon>
        <taxon>Stephanodiscales</taxon>
        <taxon>Stephanodiscaceae</taxon>
        <taxon>Stephanodiscus</taxon>
    </lineage>
</organism>
<feature type="compositionally biased region" description="Basic and acidic residues" evidence="1">
    <location>
        <begin position="353"/>
        <end position="362"/>
    </location>
</feature>